<evidence type="ECO:0000313" key="3">
    <source>
        <dbReference type="Proteomes" id="UP000712157"/>
    </source>
</evidence>
<dbReference type="SUPFAM" id="SSF56112">
    <property type="entry name" value="Protein kinase-like (PK-like)"/>
    <property type="match status" value="1"/>
</dbReference>
<dbReference type="AlphaFoldDB" id="A0A949K142"/>
<name>A0A949K142_9FIRM</name>
<gene>
    <name evidence="2" type="ORF">KTH89_14655</name>
</gene>
<protein>
    <submittedName>
        <fullName evidence="2">Aminoglycoside phosphotransferase family protein</fullName>
    </submittedName>
</protein>
<dbReference type="PANTHER" id="PTHR21064">
    <property type="entry name" value="AMINOGLYCOSIDE PHOSPHOTRANSFERASE DOMAIN-CONTAINING PROTEIN-RELATED"/>
    <property type="match status" value="1"/>
</dbReference>
<dbReference type="PANTHER" id="PTHR21064:SF5">
    <property type="entry name" value="SLR1880 PROTEIN"/>
    <property type="match status" value="1"/>
</dbReference>
<keyword evidence="3" id="KW-1185">Reference proteome</keyword>
<feature type="domain" description="Aminoglycoside phosphotransferase" evidence="1">
    <location>
        <begin position="31"/>
        <end position="264"/>
    </location>
</feature>
<proteinExistence type="predicted"/>
<dbReference type="InterPro" id="IPR011009">
    <property type="entry name" value="Kinase-like_dom_sf"/>
</dbReference>
<dbReference type="EMBL" id="JAHQCW010000025">
    <property type="protein sequence ID" value="MBU9737784.1"/>
    <property type="molecule type" value="Genomic_DNA"/>
</dbReference>
<dbReference type="Gene3D" id="3.90.1200.10">
    <property type="match status" value="1"/>
</dbReference>
<dbReference type="InterPro" id="IPR002575">
    <property type="entry name" value="Aminoglycoside_PTrfase"/>
</dbReference>
<organism evidence="2 3">
    <name type="scientific">Diplocloster agilis</name>
    <dbReference type="NCBI Taxonomy" id="2850323"/>
    <lineage>
        <taxon>Bacteria</taxon>
        <taxon>Bacillati</taxon>
        <taxon>Bacillota</taxon>
        <taxon>Clostridia</taxon>
        <taxon>Lachnospirales</taxon>
        <taxon>Lachnospiraceae</taxon>
        <taxon>Diplocloster</taxon>
    </lineage>
</organism>
<dbReference type="Pfam" id="PF01636">
    <property type="entry name" value="APH"/>
    <property type="match status" value="1"/>
</dbReference>
<sequence length="371" mass="42611">MDRTTACSKKMEAIQQFQLEGEVIRSDIYGSGHINDTFLLVCRISDEKEKRYILQRMNHEIFTRPEELMENIVGVTTYLRRIIIENGGDPDRETLNLVPARDGKMYYKDSIGCYWRVYQFIENSVSYDLVEKPDDFYQSAVAFGNFQSLLSKYPAQTLHETIAGFHDTASRFEIFKKALEDDVYNRAKSVRQEIQFVLDREADTHILGDLLKSGALPLRVTHNDTKLNNIMIDKETGKGICVIDLDTVMPGLAVNDFGDSIRFGASTGAEDETDLLKISCDLNLFELYTKGFIEGCKGSLTPKELEMLPMGAKMMTYECGMRFLTDYLQGDVYFKIHREQHNLDRARTQFKLVADMEEKMDRMAGIVRKYS</sequence>
<dbReference type="RefSeq" id="WP_238722203.1">
    <property type="nucleotide sequence ID" value="NZ_JAHQCW010000025.1"/>
</dbReference>
<evidence type="ECO:0000313" key="2">
    <source>
        <dbReference type="EMBL" id="MBU9737784.1"/>
    </source>
</evidence>
<evidence type="ECO:0000259" key="1">
    <source>
        <dbReference type="Pfam" id="PF01636"/>
    </source>
</evidence>
<accession>A0A949K142</accession>
<dbReference type="Proteomes" id="UP000712157">
    <property type="component" value="Unassembled WGS sequence"/>
</dbReference>
<dbReference type="InterPro" id="IPR050249">
    <property type="entry name" value="Pseudomonas-type_ThrB"/>
</dbReference>
<comment type="caution">
    <text evidence="2">The sequence shown here is derived from an EMBL/GenBank/DDBJ whole genome shotgun (WGS) entry which is preliminary data.</text>
</comment>
<reference evidence="2" key="1">
    <citation type="submission" date="2021-06" db="EMBL/GenBank/DDBJ databases">
        <title>Description of novel taxa of the family Lachnospiraceae.</title>
        <authorList>
            <person name="Chaplin A.V."/>
            <person name="Sokolova S.R."/>
            <person name="Pikina A.P."/>
            <person name="Korzhanova M."/>
            <person name="Belova V."/>
            <person name="Korostin D."/>
            <person name="Efimov B.A."/>
        </authorList>
    </citation>
    <scope>NUCLEOTIDE SEQUENCE</scope>
    <source>
        <strain evidence="2">ASD5720</strain>
    </source>
</reference>